<evidence type="ECO:0000313" key="2">
    <source>
        <dbReference type="Ensembl" id="ENSNMLP00000019079.1"/>
    </source>
</evidence>
<evidence type="ECO:0000259" key="1">
    <source>
        <dbReference type="SMART" id="SM00198"/>
    </source>
</evidence>
<reference evidence="2" key="1">
    <citation type="submission" date="2025-08" db="UniProtKB">
        <authorList>
            <consortium name="Ensembl"/>
        </authorList>
    </citation>
    <scope>IDENTIFICATION</scope>
</reference>
<dbReference type="CDD" id="cd05382">
    <property type="entry name" value="CAP_GAPR1-like"/>
    <property type="match status" value="1"/>
</dbReference>
<dbReference type="GO" id="GO:0005576">
    <property type="term" value="C:extracellular region"/>
    <property type="evidence" value="ECO:0007669"/>
    <property type="project" value="InterPro"/>
</dbReference>
<dbReference type="InterPro" id="IPR018244">
    <property type="entry name" value="Allrgn_V5/Tpx1_CS"/>
</dbReference>
<dbReference type="Proteomes" id="UP000694523">
    <property type="component" value="Unplaced"/>
</dbReference>
<dbReference type="SUPFAM" id="SSF55797">
    <property type="entry name" value="PR-1-like"/>
    <property type="match status" value="1"/>
</dbReference>
<keyword evidence="3" id="KW-1185">Reference proteome</keyword>
<dbReference type="InterPro" id="IPR034113">
    <property type="entry name" value="SCP_GAPR1-like"/>
</dbReference>
<dbReference type="Pfam" id="PF00188">
    <property type="entry name" value="CAP"/>
    <property type="match status" value="1"/>
</dbReference>
<dbReference type="PROSITE" id="PS01009">
    <property type="entry name" value="CRISP_1"/>
    <property type="match status" value="1"/>
</dbReference>
<proteinExistence type="predicted"/>
<dbReference type="InterPro" id="IPR001283">
    <property type="entry name" value="CRISP-related"/>
</dbReference>
<evidence type="ECO:0000313" key="3">
    <source>
        <dbReference type="Proteomes" id="UP000694523"/>
    </source>
</evidence>
<dbReference type="Ensembl" id="ENSNMLT00000021446.1">
    <property type="protein sequence ID" value="ENSNMLP00000019079.1"/>
    <property type="gene ID" value="ENSNMLG00000012527.1"/>
</dbReference>
<sequence length="179" mass="19421">MANNSFKEVFLKAHNTYRAHHSAPNMSYNSELCDAAQKWANNLLGKKTLMHSDTKDGENIFYSSSSAAVTPTGKEAVENWYSEIKNYNFKSPGFRSGTGHFTQVVWKGSTELGVGVASSGRKVFVVGQYRSAGNMNSPGYFQQNVLPKVAGSNNIIPESPNPGSGSTPGETKMICCILL</sequence>
<accession>A0A8C6TBH3</accession>
<dbReference type="AlphaFoldDB" id="A0A8C6TBH3"/>
<dbReference type="PRINTS" id="PR00837">
    <property type="entry name" value="V5TPXLIKE"/>
</dbReference>
<protein>
    <recommendedName>
        <fullName evidence="1">SCP domain-containing protein</fullName>
    </recommendedName>
</protein>
<organism evidence="2 3">
    <name type="scientific">Neogobius melanostomus</name>
    <name type="common">round goby</name>
    <dbReference type="NCBI Taxonomy" id="47308"/>
    <lineage>
        <taxon>Eukaryota</taxon>
        <taxon>Metazoa</taxon>
        <taxon>Chordata</taxon>
        <taxon>Craniata</taxon>
        <taxon>Vertebrata</taxon>
        <taxon>Euteleostomi</taxon>
        <taxon>Actinopterygii</taxon>
        <taxon>Neopterygii</taxon>
        <taxon>Teleostei</taxon>
        <taxon>Neoteleostei</taxon>
        <taxon>Acanthomorphata</taxon>
        <taxon>Gobiaria</taxon>
        <taxon>Gobiiformes</taxon>
        <taxon>Gobioidei</taxon>
        <taxon>Gobiidae</taxon>
        <taxon>Benthophilinae</taxon>
        <taxon>Neogobiini</taxon>
        <taxon>Neogobius</taxon>
    </lineage>
</organism>
<dbReference type="Gene3D" id="3.40.33.10">
    <property type="entry name" value="CAP"/>
    <property type="match status" value="1"/>
</dbReference>
<dbReference type="InterPro" id="IPR035940">
    <property type="entry name" value="CAP_sf"/>
</dbReference>
<reference evidence="2" key="2">
    <citation type="submission" date="2025-09" db="UniProtKB">
        <authorList>
            <consortium name="Ensembl"/>
        </authorList>
    </citation>
    <scope>IDENTIFICATION</scope>
</reference>
<dbReference type="InterPro" id="IPR014044">
    <property type="entry name" value="CAP_dom"/>
</dbReference>
<dbReference type="SMART" id="SM00198">
    <property type="entry name" value="SCP"/>
    <property type="match status" value="1"/>
</dbReference>
<feature type="domain" description="SCP" evidence="1">
    <location>
        <begin position="5"/>
        <end position="137"/>
    </location>
</feature>
<name>A0A8C6TBH3_9GOBI</name>
<dbReference type="PANTHER" id="PTHR10334">
    <property type="entry name" value="CYSTEINE-RICH SECRETORY PROTEIN-RELATED"/>
    <property type="match status" value="1"/>
</dbReference>
<dbReference type="FunFam" id="3.40.33.10:FF:000002">
    <property type="entry name" value="Golgi-associated plant pathogenesis-related protein 1"/>
    <property type="match status" value="1"/>
</dbReference>